<dbReference type="EMBL" id="JADYXP020000002">
    <property type="protein sequence ID" value="KAL0131607.1"/>
    <property type="molecule type" value="Genomic_DNA"/>
</dbReference>
<keyword evidence="2" id="KW-0812">Transmembrane</keyword>
<comment type="caution">
    <text evidence="3">The sequence shown here is derived from an EMBL/GenBank/DDBJ whole genome shotgun (WGS) entry which is preliminary data.</text>
</comment>
<organism evidence="3 4">
    <name type="scientific">Cardiocondyla obscurior</name>
    <dbReference type="NCBI Taxonomy" id="286306"/>
    <lineage>
        <taxon>Eukaryota</taxon>
        <taxon>Metazoa</taxon>
        <taxon>Ecdysozoa</taxon>
        <taxon>Arthropoda</taxon>
        <taxon>Hexapoda</taxon>
        <taxon>Insecta</taxon>
        <taxon>Pterygota</taxon>
        <taxon>Neoptera</taxon>
        <taxon>Endopterygota</taxon>
        <taxon>Hymenoptera</taxon>
        <taxon>Apocrita</taxon>
        <taxon>Aculeata</taxon>
        <taxon>Formicoidea</taxon>
        <taxon>Formicidae</taxon>
        <taxon>Myrmicinae</taxon>
        <taxon>Cardiocondyla</taxon>
    </lineage>
</organism>
<feature type="transmembrane region" description="Helical" evidence="2">
    <location>
        <begin position="50"/>
        <end position="69"/>
    </location>
</feature>
<evidence type="ECO:0000313" key="3">
    <source>
        <dbReference type="EMBL" id="KAL0131607.1"/>
    </source>
</evidence>
<reference evidence="3 4" key="1">
    <citation type="submission" date="2023-03" db="EMBL/GenBank/DDBJ databases">
        <title>High recombination rates correlate with genetic variation in Cardiocondyla obscurior ants.</title>
        <authorList>
            <person name="Errbii M."/>
        </authorList>
    </citation>
    <scope>NUCLEOTIDE SEQUENCE [LARGE SCALE GENOMIC DNA]</scope>
    <source>
        <strain evidence="3">Alpha-2009</strain>
        <tissue evidence="3">Whole body</tissue>
    </source>
</reference>
<keyword evidence="2" id="KW-0472">Membrane</keyword>
<feature type="compositionally biased region" description="Polar residues" evidence="1">
    <location>
        <begin position="1"/>
        <end position="12"/>
    </location>
</feature>
<sequence>MKSALRSQFATSQRERERERPMPHGRAASSCILQRARDDFTRCFTTLASFFMYLLIQSFFFSFLFLLFLQRYQVSGISRDCLNHLNDTRGIYQSNSKLSYYYYFFF</sequence>
<keyword evidence="4" id="KW-1185">Reference proteome</keyword>
<evidence type="ECO:0000256" key="2">
    <source>
        <dbReference type="SAM" id="Phobius"/>
    </source>
</evidence>
<gene>
    <name evidence="3" type="ORF">PUN28_002865</name>
</gene>
<protein>
    <submittedName>
        <fullName evidence="3">Uncharacterized protein</fullName>
    </submittedName>
</protein>
<proteinExistence type="predicted"/>
<name>A0AAW2GWR5_9HYME</name>
<dbReference type="AlphaFoldDB" id="A0AAW2GWR5"/>
<evidence type="ECO:0000256" key="1">
    <source>
        <dbReference type="SAM" id="MobiDB-lite"/>
    </source>
</evidence>
<feature type="region of interest" description="Disordered" evidence="1">
    <location>
        <begin position="1"/>
        <end position="26"/>
    </location>
</feature>
<accession>A0AAW2GWR5</accession>
<evidence type="ECO:0000313" key="4">
    <source>
        <dbReference type="Proteomes" id="UP001430953"/>
    </source>
</evidence>
<feature type="compositionally biased region" description="Basic and acidic residues" evidence="1">
    <location>
        <begin position="13"/>
        <end position="22"/>
    </location>
</feature>
<keyword evidence="2" id="KW-1133">Transmembrane helix</keyword>
<dbReference type="Proteomes" id="UP001430953">
    <property type="component" value="Unassembled WGS sequence"/>
</dbReference>